<keyword evidence="9" id="KW-1185">Reference proteome</keyword>
<dbReference type="PANTHER" id="PTHR34388:SF1">
    <property type="entry name" value="DNA POLYMERASE III SUBUNIT DELTA"/>
    <property type="match status" value="1"/>
</dbReference>
<comment type="caution">
    <text evidence="8">The sequence shown here is derived from an EMBL/GenBank/DDBJ whole genome shotgun (WGS) entry which is preliminary data.</text>
</comment>
<dbReference type="InterPro" id="IPR027417">
    <property type="entry name" value="P-loop_NTPase"/>
</dbReference>
<evidence type="ECO:0000256" key="2">
    <source>
        <dbReference type="ARBA" id="ARBA00022679"/>
    </source>
</evidence>
<evidence type="ECO:0000256" key="4">
    <source>
        <dbReference type="ARBA" id="ARBA00022705"/>
    </source>
</evidence>
<evidence type="ECO:0000256" key="3">
    <source>
        <dbReference type="ARBA" id="ARBA00022695"/>
    </source>
</evidence>
<dbReference type="GO" id="GO:0009360">
    <property type="term" value="C:DNA polymerase III complex"/>
    <property type="evidence" value="ECO:0007669"/>
    <property type="project" value="TreeGrafter"/>
</dbReference>
<dbReference type="EC" id="2.7.7.7" evidence="1"/>
<gene>
    <name evidence="8" type="ORF">EOD43_01585</name>
</gene>
<dbReference type="PANTHER" id="PTHR34388">
    <property type="entry name" value="DNA POLYMERASE III SUBUNIT DELTA"/>
    <property type="match status" value="1"/>
</dbReference>
<dbReference type="SUPFAM" id="SSF52540">
    <property type="entry name" value="P-loop containing nucleoside triphosphate hydrolases"/>
    <property type="match status" value="1"/>
</dbReference>
<reference evidence="8 9" key="1">
    <citation type="submission" date="2019-01" db="EMBL/GenBank/DDBJ databases">
        <authorList>
            <person name="Chen W.-M."/>
        </authorList>
    </citation>
    <scope>NUCLEOTIDE SEQUENCE [LARGE SCALE GENOMIC DNA]</scope>
    <source>
        <strain evidence="8 9">CCP-7</strain>
    </source>
</reference>
<dbReference type="RefSeq" id="WP_127740448.1">
    <property type="nucleotide sequence ID" value="NZ_SACN01000001.1"/>
</dbReference>
<organism evidence="8 9">
    <name type="scientific">Sphingomonas crocodyli</name>
    <dbReference type="NCBI Taxonomy" id="1979270"/>
    <lineage>
        <taxon>Bacteria</taxon>
        <taxon>Pseudomonadati</taxon>
        <taxon>Pseudomonadota</taxon>
        <taxon>Alphaproteobacteria</taxon>
        <taxon>Sphingomonadales</taxon>
        <taxon>Sphingomonadaceae</taxon>
        <taxon>Sphingomonas</taxon>
    </lineage>
</organism>
<dbReference type="GO" id="GO:0003887">
    <property type="term" value="F:DNA-directed DNA polymerase activity"/>
    <property type="evidence" value="ECO:0007669"/>
    <property type="project" value="UniProtKB-KW"/>
</dbReference>
<accession>A0A437M4R3</accession>
<evidence type="ECO:0000256" key="7">
    <source>
        <dbReference type="ARBA" id="ARBA00049244"/>
    </source>
</evidence>
<protein>
    <recommendedName>
        <fullName evidence="1">DNA-directed DNA polymerase</fullName>
        <ecNumber evidence="1">2.7.7.7</ecNumber>
    </recommendedName>
</protein>
<name>A0A437M4R3_9SPHN</name>
<proteinExistence type="inferred from homology"/>
<dbReference type="Gene3D" id="3.40.50.300">
    <property type="entry name" value="P-loop containing nucleotide triphosphate hydrolases"/>
    <property type="match status" value="1"/>
</dbReference>
<evidence type="ECO:0000313" key="9">
    <source>
        <dbReference type="Proteomes" id="UP000282971"/>
    </source>
</evidence>
<dbReference type="EMBL" id="SACN01000001">
    <property type="protein sequence ID" value="RVT92642.1"/>
    <property type="molecule type" value="Genomic_DNA"/>
</dbReference>
<dbReference type="InterPro" id="IPR008921">
    <property type="entry name" value="DNA_pol3_clamp-load_cplx_C"/>
</dbReference>
<dbReference type="InterPro" id="IPR005790">
    <property type="entry name" value="DNA_polIII_delta"/>
</dbReference>
<evidence type="ECO:0000256" key="5">
    <source>
        <dbReference type="ARBA" id="ARBA00022932"/>
    </source>
</evidence>
<keyword evidence="4" id="KW-0235">DNA replication</keyword>
<dbReference type="OrthoDB" id="9804983at2"/>
<evidence type="ECO:0000256" key="6">
    <source>
        <dbReference type="ARBA" id="ARBA00034754"/>
    </source>
</evidence>
<comment type="catalytic activity">
    <reaction evidence="7">
        <text>DNA(n) + a 2'-deoxyribonucleoside 5'-triphosphate = DNA(n+1) + diphosphate</text>
        <dbReference type="Rhea" id="RHEA:22508"/>
        <dbReference type="Rhea" id="RHEA-COMP:17339"/>
        <dbReference type="Rhea" id="RHEA-COMP:17340"/>
        <dbReference type="ChEBI" id="CHEBI:33019"/>
        <dbReference type="ChEBI" id="CHEBI:61560"/>
        <dbReference type="ChEBI" id="CHEBI:173112"/>
        <dbReference type="EC" id="2.7.7.7"/>
    </reaction>
</comment>
<keyword evidence="3" id="KW-0548">Nucleotidyltransferase</keyword>
<dbReference type="AlphaFoldDB" id="A0A437M4R3"/>
<dbReference type="SUPFAM" id="SSF48019">
    <property type="entry name" value="post-AAA+ oligomerization domain-like"/>
    <property type="match status" value="1"/>
</dbReference>
<dbReference type="GO" id="GO:0003677">
    <property type="term" value="F:DNA binding"/>
    <property type="evidence" value="ECO:0007669"/>
    <property type="project" value="InterPro"/>
</dbReference>
<dbReference type="GO" id="GO:0006261">
    <property type="term" value="P:DNA-templated DNA replication"/>
    <property type="evidence" value="ECO:0007669"/>
    <property type="project" value="TreeGrafter"/>
</dbReference>
<evidence type="ECO:0000256" key="1">
    <source>
        <dbReference type="ARBA" id="ARBA00012417"/>
    </source>
</evidence>
<dbReference type="NCBIfam" id="TIGR01128">
    <property type="entry name" value="holA"/>
    <property type="match status" value="1"/>
</dbReference>
<comment type="similarity">
    <text evidence="6">Belongs to the DNA polymerase HolA subunit family.</text>
</comment>
<sequence>MKANAAQIARALDGADPAYRLFLLYGPDEAGSRDLAARLPKKLGADAERIDFTGAQLKADPALLADEAASISLFGGARYIRVEPAGDEMIEAAEALLEAASAGNPVVVIAGNLRKDSKLVKLALAHDSAMAFASYAPEGVKADQAAIEIARPLGIQLHPEAARRIAAATGADRALMARELEKIALYVDATPEAPRPVEPQVLDAIGAAIDESDMSAVIDAALSGQIARASEELAQIGDAEGIPLIRGLLRRLAQIQPLRAEVDSGKTVQAAMASAGRAIFWKDQDLLAGMTARWSSDAIATATLRLAAAERELKRSGTAGFAAVGEEVIAIARAAAARR</sequence>
<keyword evidence="5" id="KW-0239">DNA-directed DNA polymerase</keyword>
<keyword evidence="2" id="KW-0808">Transferase</keyword>
<dbReference type="Proteomes" id="UP000282971">
    <property type="component" value="Unassembled WGS sequence"/>
</dbReference>
<evidence type="ECO:0000313" key="8">
    <source>
        <dbReference type="EMBL" id="RVT92642.1"/>
    </source>
</evidence>
<dbReference type="Gene3D" id="1.10.8.60">
    <property type="match status" value="1"/>
</dbReference>